<dbReference type="AlphaFoldDB" id="A0A4R0XA43"/>
<dbReference type="InterPro" id="IPR001633">
    <property type="entry name" value="EAL_dom"/>
</dbReference>
<feature type="transmembrane region" description="Helical" evidence="1">
    <location>
        <begin position="107"/>
        <end position="125"/>
    </location>
</feature>
<proteinExistence type="predicted"/>
<dbReference type="GO" id="GO:0016020">
    <property type="term" value="C:membrane"/>
    <property type="evidence" value="ECO:0007669"/>
    <property type="project" value="UniProtKB-UniRule"/>
</dbReference>
<keyword evidence="1" id="KW-0812">Transmembrane</keyword>
<comment type="caution">
    <text evidence="5">The sequence shown here is derived from an EMBL/GenBank/DDBJ whole genome shotgun (WGS) entry which is preliminary data.</text>
</comment>
<dbReference type="InterPro" id="IPR029787">
    <property type="entry name" value="Nucleotide_cyclase"/>
</dbReference>
<evidence type="ECO:0000259" key="4">
    <source>
        <dbReference type="PROSITE" id="PS50924"/>
    </source>
</evidence>
<feature type="transmembrane region" description="Helical" evidence="1">
    <location>
        <begin position="172"/>
        <end position="193"/>
    </location>
</feature>
<feature type="domain" description="EAL" evidence="2">
    <location>
        <begin position="431"/>
        <end position="686"/>
    </location>
</feature>
<dbReference type="PROSITE" id="PS50924">
    <property type="entry name" value="MHYT"/>
    <property type="match status" value="1"/>
</dbReference>
<evidence type="ECO:0000256" key="1">
    <source>
        <dbReference type="PROSITE-ProRule" id="PRU00244"/>
    </source>
</evidence>
<gene>
    <name evidence="5" type="ORF">BZM27_47545</name>
</gene>
<dbReference type="GO" id="GO:0003824">
    <property type="term" value="F:catalytic activity"/>
    <property type="evidence" value="ECO:0007669"/>
    <property type="project" value="UniProtKB-ARBA"/>
</dbReference>
<dbReference type="EMBL" id="MWML01000381">
    <property type="protein sequence ID" value="TCG03559.1"/>
    <property type="molecule type" value="Genomic_DNA"/>
</dbReference>
<feature type="transmembrane region" description="Helical" evidence="1">
    <location>
        <begin position="6"/>
        <end position="25"/>
    </location>
</feature>
<dbReference type="CDD" id="cd01948">
    <property type="entry name" value="EAL"/>
    <property type="match status" value="1"/>
</dbReference>
<dbReference type="Gene3D" id="3.30.70.270">
    <property type="match status" value="1"/>
</dbReference>
<name>A0A4R0XA43_9BURK</name>
<dbReference type="Pfam" id="PF03707">
    <property type="entry name" value="MHYT"/>
    <property type="match status" value="2"/>
</dbReference>
<feature type="transmembrane region" description="Helical" evidence="1">
    <location>
        <begin position="46"/>
        <end position="70"/>
    </location>
</feature>
<dbReference type="InterPro" id="IPR043128">
    <property type="entry name" value="Rev_trsase/Diguanyl_cyclase"/>
</dbReference>
<evidence type="ECO:0000313" key="6">
    <source>
        <dbReference type="Proteomes" id="UP000294200"/>
    </source>
</evidence>
<dbReference type="Gene3D" id="3.20.20.450">
    <property type="entry name" value="EAL domain"/>
    <property type="match status" value="1"/>
</dbReference>
<dbReference type="SUPFAM" id="SSF141868">
    <property type="entry name" value="EAL domain-like"/>
    <property type="match status" value="1"/>
</dbReference>
<dbReference type="InterPro" id="IPR052155">
    <property type="entry name" value="Biofilm_reg_signaling"/>
</dbReference>
<feature type="domain" description="GGDEF" evidence="3">
    <location>
        <begin position="289"/>
        <end position="422"/>
    </location>
</feature>
<dbReference type="SMART" id="SM00052">
    <property type="entry name" value="EAL"/>
    <property type="match status" value="1"/>
</dbReference>
<dbReference type="Pfam" id="PF00563">
    <property type="entry name" value="EAL"/>
    <property type="match status" value="1"/>
</dbReference>
<keyword evidence="6" id="KW-1185">Reference proteome</keyword>
<evidence type="ECO:0000259" key="3">
    <source>
        <dbReference type="PROSITE" id="PS50887"/>
    </source>
</evidence>
<dbReference type="PANTHER" id="PTHR44757">
    <property type="entry name" value="DIGUANYLATE CYCLASE DGCP"/>
    <property type="match status" value="1"/>
</dbReference>
<dbReference type="PANTHER" id="PTHR44757:SF2">
    <property type="entry name" value="BIOFILM ARCHITECTURE MAINTENANCE PROTEIN MBAA"/>
    <property type="match status" value="1"/>
</dbReference>
<feature type="transmembrane region" description="Helical" evidence="1">
    <location>
        <begin position="140"/>
        <end position="160"/>
    </location>
</feature>
<dbReference type="PROSITE" id="PS50887">
    <property type="entry name" value="GGDEF"/>
    <property type="match status" value="1"/>
</dbReference>
<dbReference type="InterPro" id="IPR005330">
    <property type="entry name" value="MHYT_dom"/>
</dbReference>
<evidence type="ECO:0000313" key="5">
    <source>
        <dbReference type="EMBL" id="TCG03559.1"/>
    </source>
</evidence>
<keyword evidence="1" id="KW-0472">Membrane</keyword>
<feature type="transmembrane region" description="Helical" evidence="1">
    <location>
        <begin position="76"/>
        <end position="95"/>
    </location>
</feature>
<dbReference type="SMART" id="SM00267">
    <property type="entry name" value="GGDEF"/>
    <property type="match status" value="1"/>
</dbReference>
<dbReference type="InterPro" id="IPR000160">
    <property type="entry name" value="GGDEF_dom"/>
</dbReference>
<feature type="domain" description="MHYT" evidence="4">
    <location>
        <begin position="5"/>
        <end position="200"/>
    </location>
</feature>
<organism evidence="5 6">
    <name type="scientific">Paraburkholderia steynii</name>
    <dbReference type="NCBI Taxonomy" id="1245441"/>
    <lineage>
        <taxon>Bacteria</taxon>
        <taxon>Pseudomonadati</taxon>
        <taxon>Pseudomonadota</taxon>
        <taxon>Betaproteobacteria</taxon>
        <taxon>Burkholderiales</taxon>
        <taxon>Burkholderiaceae</taxon>
        <taxon>Paraburkholderia</taxon>
    </lineage>
</organism>
<protein>
    <submittedName>
        <fullName evidence="5">Bifunctional diguanylate cyclase/phosphodiesterase</fullName>
    </submittedName>
</protein>
<dbReference type="FunFam" id="3.30.70.270:FF:000001">
    <property type="entry name" value="Diguanylate cyclase domain protein"/>
    <property type="match status" value="1"/>
</dbReference>
<accession>A0A4R0XA43</accession>
<dbReference type="CDD" id="cd01949">
    <property type="entry name" value="GGDEF"/>
    <property type="match status" value="1"/>
</dbReference>
<dbReference type="Pfam" id="PF00990">
    <property type="entry name" value="GGDEF"/>
    <property type="match status" value="1"/>
</dbReference>
<dbReference type="PROSITE" id="PS50883">
    <property type="entry name" value="EAL"/>
    <property type="match status" value="1"/>
</dbReference>
<dbReference type="InterPro" id="IPR035919">
    <property type="entry name" value="EAL_sf"/>
</dbReference>
<sequence length="702" mass="76292">MHGTYNLWLVALSLAVATLASYTALDLSGRIALLGNTRLRLAWRAGGATAMGIGIWSMHFIGVLSFSLPIPVGYDFWITGASLVIAILVSGFALYAITRAQLTWRRLVAGSVLMGFGIAGMHYTGDAAMRMRPGIIYDPALFAASIAIAIVASCAALWIARTLSDARQRHGNFKRLGAAGVMGLAITGMHYTANAAATFLPGSVCGAANGINMPWLATTVTLFTFAILLVTLILSRFDARTTFLAHSVSQLNGQIVRMATFDTLTDLPNRRTLTERLEHAILSAGEHDRQFAVLFMDLDGFKTINDSLGHSIGDEVLKAFARRLQHCVRGTDTVARLGGDEFVVLLDGISAADDAGRMAANVLERMRNGVWDDGQLLQLTPSIGIALYPRDGRTVEVLLKHADAAMYEAKRGGRSTYRFFEAAMNEAANRTLQIQRALHEALGSNYFSLHFQPKFRGNGGELVGAEVLLRLHHPVLGTLAPQEFIAIAERSGQILQVGYWVVGETCRQIRRWQAQGLQAVRVAINLSPRQLAQPDLVATILDIVRGELVAPAQLMFEISETVAMLDAPRTIEMIRAFQASGFEIAIDDFGTGYSSLAYLQRFRAKQLKIDRFFTSGLDAHGHEGIAIVQAIIAMAHSLEMDVVAEGVETASQLARLKALMCDEVQGFLLARPLTAQAFGTLLQERGQRAAMDGPKHAGTWRS</sequence>
<keyword evidence="1" id="KW-1133">Transmembrane helix</keyword>
<dbReference type="Proteomes" id="UP000294200">
    <property type="component" value="Unassembled WGS sequence"/>
</dbReference>
<evidence type="ECO:0000259" key="2">
    <source>
        <dbReference type="PROSITE" id="PS50883"/>
    </source>
</evidence>
<dbReference type="SUPFAM" id="SSF55073">
    <property type="entry name" value="Nucleotide cyclase"/>
    <property type="match status" value="1"/>
</dbReference>
<dbReference type="NCBIfam" id="TIGR00254">
    <property type="entry name" value="GGDEF"/>
    <property type="match status" value="1"/>
</dbReference>
<feature type="transmembrane region" description="Helical" evidence="1">
    <location>
        <begin position="213"/>
        <end position="234"/>
    </location>
</feature>
<reference evidence="5 6" key="1">
    <citation type="submission" date="2017-02" db="EMBL/GenBank/DDBJ databases">
        <title>Paraburkholderia sophoroidis sp. nov. and Paraburkholderia steynii sp. nov. rhizobial symbionts of the fynbos legume Hypocalyptus sophoroides.</title>
        <authorList>
            <person name="Steenkamp E.T."/>
            <person name="Beukes C.W."/>
            <person name="Van Zyl E."/>
            <person name="Avontuur J."/>
            <person name="Chan W.Y."/>
            <person name="Hassen A."/>
            <person name="Palmer M."/>
            <person name="Mthombeni L."/>
            <person name="Phalane F."/>
            <person name="Sereme K."/>
            <person name="Venter S.N."/>
        </authorList>
    </citation>
    <scope>NUCLEOTIDE SEQUENCE [LARGE SCALE GENOMIC DNA]</scope>
    <source>
        <strain evidence="5 6">HC1.1ba</strain>
    </source>
</reference>